<dbReference type="EMBL" id="CP089984">
    <property type="protein sequence ID" value="WXB11525.1"/>
    <property type="molecule type" value="Genomic_DNA"/>
</dbReference>
<accession>A0ABZ2LLB3</accession>
<reference evidence="1 2" key="1">
    <citation type="submission" date="2021-12" db="EMBL/GenBank/DDBJ databases">
        <title>Discovery of the Pendulisporaceae a myxobacterial family with distinct sporulation behavior and unique specialized metabolism.</title>
        <authorList>
            <person name="Garcia R."/>
            <person name="Popoff A."/>
            <person name="Bader C.D."/>
            <person name="Loehr J."/>
            <person name="Walesch S."/>
            <person name="Walt C."/>
            <person name="Boldt J."/>
            <person name="Bunk B."/>
            <person name="Haeckl F.J.F.P.J."/>
            <person name="Gunesch A.P."/>
            <person name="Birkelbach J."/>
            <person name="Nuebel U."/>
            <person name="Pietschmann T."/>
            <person name="Bach T."/>
            <person name="Mueller R."/>
        </authorList>
    </citation>
    <scope>NUCLEOTIDE SEQUENCE [LARGE SCALE GENOMIC DNA]</scope>
    <source>
        <strain evidence="1 2">MSr11954</strain>
    </source>
</reference>
<organism evidence="1 2">
    <name type="scientific">Pendulispora albinea</name>
    <dbReference type="NCBI Taxonomy" id="2741071"/>
    <lineage>
        <taxon>Bacteria</taxon>
        <taxon>Pseudomonadati</taxon>
        <taxon>Myxococcota</taxon>
        <taxon>Myxococcia</taxon>
        <taxon>Myxococcales</taxon>
        <taxon>Sorangiineae</taxon>
        <taxon>Pendulisporaceae</taxon>
        <taxon>Pendulispora</taxon>
    </lineage>
</organism>
<evidence type="ECO:0000313" key="2">
    <source>
        <dbReference type="Proteomes" id="UP001370348"/>
    </source>
</evidence>
<name>A0ABZ2LLB3_9BACT</name>
<sequence length="142" mass="15835">MSRPGAKAGGRIVGSLQKKEWRQLRHRSRVKDHIARLGLVEKGYQALPAERISDDALRRSSRYADVRPARDLESGQGALRDGVRYAAPITGESMLERMRARLLRALDAQQRITVKDGVVNAGRRAENLAIEIPNRRDSGAAR</sequence>
<keyword evidence="2" id="KW-1185">Reference proteome</keyword>
<dbReference type="RefSeq" id="WP_394821145.1">
    <property type="nucleotide sequence ID" value="NZ_CP089984.1"/>
</dbReference>
<gene>
    <name evidence="1" type="ORF">LZC94_27135</name>
</gene>
<dbReference type="Proteomes" id="UP001370348">
    <property type="component" value="Chromosome"/>
</dbReference>
<protein>
    <submittedName>
        <fullName evidence="1">Uncharacterized protein</fullName>
    </submittedName>
</protein>
<proteinExistence type="predicted"/>
<evidence type="ECO:0000313" key="1">
    <source>
        <dbReference type="EMBL" id="WXB11525.1"/>
    </source>
</evidence>